<dbReference type="AlphaFoldDB" id="A0A4Y2LKL5"/>
<sequence>MKYFISVKIENRYQNFEVDKSAGYTLIPDNQFKRLGIKRQLEPTGIAFQSYTENVFLPLGKMQVKEDHKGHVSFEDLYIVPDRFDPLLGRVCARHSKMNLNEIDQNTDNDIQNKIFSIQNITVIEKHFPEAF</sequence>
<accession>A0A4Y2LKL5</accession>
<proteinExistence type="predicted"/>
<evidence type="ECO:0000313" key="2">
    <source>
        <dbReference type="Proteomes" id="UP000499080"/>
    </source>
</evidence>
<dbReference type="Proteomes" id="UP000499080">
    <property type="component" value="Unassembled WGS sequence"/>
</dbReference>
<keyword evidence="2" id="KW-1185">Reference proteome</keyword>
<protein>
    <submittedName>
        <fullName evidence="1">Uncharacterized protein</fullName>
    </submittedName>
</protein>
<dbReference type="EMBL" id="BGPR01006003">
    <property type="protein sequence ID" value="GBN15278.1"/>
    <property type="molecule type" value="Genomic_DNA"/>
</dbReference>
<organism evidence="1 2">
    <name type="scientific">Araneus ventricosus</name>
    <name type="common">Orbweaver spider</name>
    <name type="synonym">Epeira ventricosa</name>
    <dbReference type="NCBI Taxonomy" id="182803"/>
    <lineage>
        <taxon>Eukaryota</taxon>
        <taxon>Metazoa</taxon>
        <taxon>Ecdysozoa</taxon>
        <taxon>Arthropoda</taxon>
        <taxon>Chelicerata</taxon>
        <taxon>Arachnida</taxon>
        <taxon>Araneae</taxon>
        <taxon>Araneomorphae</taxon>
        <taxon>Entelegynae</taxon>
        <taxon>Araneoidea</taxon>
        <taxon>Araneidae</taxon>
        <taxon>Araneus</taxon>
    </lineage>
</organism>
<name>A0A4Y2LKL5_ARAVE</name>
<comment type="caution">
    <text evidence="1">The sequence shown here is derived from an EMBL/GenBank/DDBJ whole genome shotgun (WGS) entry which is preliminary data.</text>
</comment>
<gene>
    <name evidence="1" type="ORF">AVEN_114133_1</name>
</gene>
<reference evidence="1 2" key="1">
    <citation type="journal article" date="2019" name="Sci. Rep.">
        <title>Orb-weaving spider Araneus ventricosus genome elucidates the spidroin gene catalogue.</title>
        <authorList>
            <person name="Kono N."/>
            <person name="Nakamura H."/>
            <person name="Ohtoshi R."/>
            <person name="Moran D.A.P."/>
            <person name="Shinohara A."/>
            <person name="Yoshida Y."/>
            <person name="Fujiwara M."/>
            <person name="Mori M."/>
            <person name="Tomita M."/>
            <person name="Arakawa K."/>
        </authorList>
    </citation>
    <scope>NUCLEOTIDE SEQUENCE [LARGE SCALE GENOMIC DNA]</scope>
</reference>
<dbReference type="OrthoDB" id="6426224at2759"/>
<evidence type="ECO:0000313" key="1">
    <source>
        <dbReference type="EMBL" id="GBN15278.1"/>
    </source>
</evidence>